<sequence>MVSSSHFTLEELKSSFPVKLIRSIYSPGTCPEIFKSVHLTGKRACRQYFWAARDSHQAKPNKGLCVYFDDGFDKSIGQNALP</sequence>
<accession>A0AAV4W2P6</accession>
<comment type="caution">
    <text evidence="1">The sequence shown here is derived from an EMBL/GenBank/DDBJ whole genome shotgun (WGS) entry which is preliminary data.</text>
</comment>
<dbReference type="AlphaFoldDB" id="A0AAV4W2P6"/>
<evidence type="ECO:0000313" key="1">
    <source>
        <dbReference type="EMBL" id="GIY76159.1"/>
    </source>
</evidence>
<name>A0AAV4W2P6_CAEEX</name>
<dbReference type="Proteomes" id="UP001054945">
    <property type="component" value="Unassembled WGS sequence"/>
</dbReference>
<gene>
    <name evidence="1" type="ORF">CEXT_707811</name>
</gene>
<organism evidence="1 2">
    <name type="scientific">Caerostris extrusa</name>
    <name type="common">Bark spider</name>
    <name type="synonym">Caerostris bankana</name>
    <dbReference type="NCBI Taxonomy" id="172846"/>
    <lineage>
        <taxon>Eukaryota</taxon>
        <taxon>Metazoa</taxon>
        <taxon>Ecdysozoa</taxon>
        <taxon>Arthropoda</taxon>
        <taxon>Chelicerata</taxon>
        <taxon>Arachnida</taxon>
        <taxon>Araneae</taxon>
        <taxon>Araneomorphae</taxon>
        <taxon>Entelegynae</taxon>
        <taxon>Araneoidea</taxon>
        <taxon>Araneidae</taxon>
        <taxon>Caerostris</taxon>
    </lineage>
</organism>
<evidence type="ECO:0000313" key="2">
    <source>
        <dbReference type="Proteomes" id="UP001054945"/>
    </source>
</evidence>
<protein>
    <recommendedName>
        <fullName evidence="3">Transposase</fullName>
    </recommendedName>
</protein>
<evidence type="ECO:0008006" key="3">
    <source>
        <dbReference type="Google" id="ProtNLM"/>
    </source>
</evidence>
<proteinExistence type="predicted"/>
<keyword evidence="2" id="KW-1185">Reference proteome</keyword>
<reference evidence="1 2" key="1">
    <citation type="submission" date="2021-06" db="EMBL/GenBank/DDBJ databases">
        <title>Caerostris extrusa draft genome.</title>
        <authorList>
            <person name="Kono N."/>
            <person name="Arakawa K."/>
        </authorList>
    </citation>
    <scope>NUCLEOTIDE SEQUENCE [LARGE SCALE GENOMIC DNA]</scope>
</reference>
<dbReference type="EMBL" id="BPLR01015443">
    <property type="protein sequence ID" value="GIY76159.1"/>
    <property type="molecule type" value="Genomic_DNA"/>
</dbReference>